<feature type="region of interest" description="Disordered" evidence="1">
    <location>
        <begin position="204"/>
        <end position="230"/>
    </location>
</feature>
<keyword evidence="5" id="KW-1185">Reference proteome</keyword>
<evidence type="ECO:0000259" key="3">
    <source>
        <dbReference type="Pfam" id="PF13717"/>
    </source>
</evidence>
<name>A0A368YR97_9RHOB</name>
<dbReference type="OrthoDB" id="7159357at2"/>
<evidence type="ECO:0000256" key="2">
    <source>
        <dbReference type="SAM" id="Phobius"/>
    </source>
</evidence>
<feature type="compositionally biased region" description="Pro residues" evidence="1">
    <location>
        <begin position="175"/>
        <end position="187"/>
    </location>
</feature>
<feature type="region of interest" description="Disordered" evidence="1">
    <location>
        <begin position="143"/>
        <end position="187"/>
    </location>
</feature>
<dbReference type="AlphaFoldDB" id="A0A368YR97"/>
<dbReference type="Pfam" id="PF13717">
    <property type="entry name" value="Zn_ribbon_4"/>
    <property type="match status" value="1"/>
</dbReference>
<accession>A0A368YR97</accession>
<dbReference type="EMBL" id="QPJL01000013">
    <property type="protein sequence ID" value="RCW82108.1"/>
    <property type="molecule type" value="Genomic_DNA"/>
</dbReference>
<comment type="caution">
    <text evidence="4">The sequence shown here is derived from an EMBL/GenBank/DDBJ whole genome shotgun (WGS) entry which is preliminary data.</text>
</comment>
<keyword evidence="2" id="KW-0472">Membrane</keyword>
<evidence type="ECO:0000313" key="4">
    <source>
        <dbReference type="EMBL" id="RCW82108.1"/>
    </source>
</evidence>
<evidence type="ECO:0000313" key="5">
    <source>
        <dbReference type="Proteomes" id="UP000253345"/>
    </source>
</evidence>
<proteinExistence type="predicted"/>
<keyword evidence="2" id="KW-1133">Transmembrane helix</keyword>
<dbReference type="NCBIfam" id="TIGR02098">
    <property type="entry name" value="MJ0042_CXXC"/>
    <property type="match status" value="1"/>
</dbReference>
<protein>
    <submittedName>
        <fullName evidence="4">Putative Zn finger-like uncharacterized protein</fullName>
    </submittedName>
</protein>
<feature type="transmembrane region" description="Helical" evidence="2">
    <location>
        <begin position="296"/>
        <end position="317"/>
    </location>
</feature>
<keyword evidence="2" id="KW-0812">Transmembrane</keyword>
<gene>
    <name evidence="4" type="ORF">DFP89_11368</name>
</gene>
<feature type="compositionally biased region" description="Basic and acidic residues" evidence="1">
    <location>
        <begin position="217"/>
        <end position="230"/>
    </location>
</feature>
<evidence type="ECO:0000256" key="1">
    <source>
        <dbReference type="SAM" id="MobiDB-lite"/>
    </source>
</evidence>
<dbReference type="InterPro" id="IPR011723">
    <property type="entry name" value="Znf/thioredoxin_put"/>
</dbReference>
<organism evidence="4 5">
    <name type="scientific">Paracoccus lutimaris</name>
    <dbReference type="NCBI Taxonomy" id="1490030"/>
    <lineage>
        <taxon>Bacteria</taxon>
        <taxon>Pseudomonadati</taxon>
        <taxon>Pseudomonadota</taxon>
        <taxon>Alphaproteobacteria</taxon>
        <taxon>Rhodobacterales</taxon>
        <taxon>Paracoccaceae</taxon>
        <taxon>Paracoccus</taxon>
    </lineage>
</organism>
<sequence>MRDARATETVRIEKVRDLSMRLTCPRCGAQYEIAAAAIPAAGREVECSACSHVWFQPGQAKAAQSDSTPYDPQARPALNRPLNESILAILREETARELQARQGDTGTPVPEADQNIANAAAEAHAATAHAEAVEFAAPDAQAEAYAETPPPAMPDGDWPATTVTVPPTGDAPEPMAQPPLAPEPEPAAPMTETVVEAASEIVEQASDPEPAPFEAPEPPRPEPEPEDMRPEPVVAALPDAAELAATLTRSSPVPTSAAPIAPEPAPASADTRQAEAEAVAAAALPVAAAAKRGSGYASGFGLAAMLALGIVAVYALAPRVAADEDGGLLAEWRQEIDRGRLWLHDRIIGE</sequence>
<dbReference type="Proteomes" id="UP000253345">
    <property type="component" value="Unassembled WGS sequence"/>
</dbReference>
<reference evidence="4 5" key="1">
    <citation type="submission" date="2018-07" db="EMBL/GenBank/DDBJ databases">
        <title>Genomic Encyclopedia of Type Strains, Phase III (KMG-III): the genomes of soil and plant-associated and newly described type strains.</title>
        <authorList>
            <person name="Whitman W."/>
        </authorList>
    </citation>
    <scope>NUCLEOTIDE SEQUENCE [LARGE SCALE GENOMIC DNA]</scope>
    <source>
        <strain evidence="4 5">CECT 8525</strain>
    </source>
</reference>
<feature type="domain" description="Zinc finger/thioredoxin putative" evidence="3">
    <location>
        <begin position="20"/>
        <end position="55"/>
    </location>
</feature>